<evidence type="ECO:0000259" key="2">
    <source>
        <dbReference type="Pfam" id="PF13976"/>
    </source>
</evidence>
<organism evidence="3 4">
    <name type="scientific">Tanacetum coccineum</name>
    <dbReference type="NCBI Taxonomy" id="301880"/>
    <lineage>
        <taxon>Eukaryota</taxon>
        <taxon>Viridiplantae</taxon>
        <taxon>Streptophyta</taxon>
        <taxon>Embryophyta</taxon>
        <taxon>Tracheophyta</taxon>
        <taxon>Spermatophyta</taxon>
        <taxon>Magnoliopsida</taxon>
        <taxon>eudicotyledons</taxon>
        <taxon>Gunneridae</taxon>
        <taxon>Pentapetalae</taxon>
        <taxon>asterids</taxon>
        <taxon>campanulids</taxon>
        <taxon>Asterales</taxon>
        <taxon>Asteraceae</taxon>
        <taxon>Asteroideae</taxon>
        <taxon>Anthemideae</taxon>
        <taxon>Anthemidinae</taxon>
        <taxon>Tanacetum</taxon>
    </lineage>
</organism>
<dbReference type="InterPro" id="IPR043502">
    <property type="entry name" value="DNA/RNA_pol_sf"/>
</dbReference>
<dbReference type="SUPFAM" id="SSF56672">
    <property type="entry name" value="DNA/RNA polymerases"/>
    <property type="match status" value="1"/>
</dbReference>
<feature type="domain" description="Reverse transcriptase Ty1/copia-type" evidence="1">
    <location>
        <begin position="378"/>
        <end position="459"/>
    </location>
</feature>
<dbReference type="Pfam" id="PF07727">
    <property type="entry name" value="RVT_2"/>
    <property type="match status" value="1"/>
</dbReference>
<dbReference type="PANTHER" id="PTHR11439:SF509">
    <property type="entry name" value="RNA-DIRECTED DNA POLYMERASE"/>
    <property type="match status" value="1"/>
</dbReference>
<name>A0ABQ4YS76_9ASTR</name>
<dbReference type="EMBL" id="BQNB010010667">
    <property type="protein sequence ID" value="GJS80402.1"/>
    <property type="molecule type" value="Genomic_DNA"/>
</dbReference>
<feature type="domain" description="GAG-pre-integrase" evidence="2">
    <location>
        <begin position="112"/>
        <end position="176"/>
    </location>
</feature>
<evidence type="ECO:0000259" key="1">
    <source>
        <dbReference type="Pfam" id="PF07727"/>
    </source>
</evidence>
<protein>
    <submittedName>
        <fullName evidence="3">Retrovirus-related pol polyprotein from transposon TNT 1-94</fullName>
    </submittedName>
</protein>
<dbReference type="Proteomes" id="UP001151760">
    <property type="component" value="Unassembled WGS sequence"/>
</dbReference>
<proteinExistence type="predicted"/>
<accession>A0ABQ4YS76</accession>
<evidence type="ECO:0000313" key="4">
    <source>
        <dbReference type="Proteomes" id="UP001151760"/>
    </source>
</evidence>
<reference evidence="3" key="1">
    <citation type="journal article" date="2022" name="Int. J. Mol. Sci.">
        <title>Draft Genome of Tanacetum Coccineum: Genomic Comparison of Closely Related Tanacetum-Family Plants.</title>
        <authorList>
            <person name="Yamashiro T."/>
            <person name="Shiraishi A."/>
            <person name="Nakayama K."/>
            <person name="Satake H."/>
        </authorList>
    </citation>
    <scope>NUCLEOTIDE SEQUENCE</scope>
</reference>
<keyword evidence="4" id="KW-1185">Reference proteome</keyword>
<reference evidence="3" key="2">
    <citation type="submission" date="2022-01" db="EMBL/GenBank/DDBJ databases">
        <authorList>
            <person name="Yamashiro T."/>
            <person name="Shiraishi A."/>
            <person name="Satake H."/>
            <person name="Nakayama K."/>
        </authorList>
    </citation>
    <scope>NUCLEOTIDE SEQUENCE</scope>
</reference>
<comment type="caution">
    <text evidence="3">The sequence shown here is derived from an EMBL/GenBank/DDBJ whole genome shotgun (WGS) entry which is preliminary data.</text>
</comment>
<dbReference type="Pfam" id="PF13976">
    <property type="entry name" value="gag_pre-integrs"/>
    <property type="match status" value="1"/>
</dbReference>
<gene>
    <name evidence="3" type="ORF">Tco_0730283</name>
</gene>
<sequence>MSGPRVTYGKILTPGKPGVQTLNLKVENRRTQRDTPFPAELAKGSIIYVHTSTIKRVYYVKGVNHNLFLVGQFYDAVLEVSFWKSTCYVRDLEGIDLLIGSRRAYRYSITLQDTTSPNPICLMTKATSSQTWLWHRCLSHLNFHTINLLSKNDIVIGLLKLKFVKDHLCSACELGKAKHKSFKTKSSPSFKRRLPLLHIDLCGPMRVESINDLVSSDPAPQCPTMALEHNSLSPDSQSQENVPTVDETFDEYFTGLTVDASNKRQQSNTTPSTLTTVVVDLSPLIIQTTPEPTIQAPTVTATKNNDQTESQVEVKVENAHVDEDKFIKIFNTPLETDGEMCMFALTVSHTELKNIKEAMADHAWIEAMKEELHHPNIVARLESDMLFIAYAAHKSFPVYQMDVKTAFLNGPLKEEVYVNQADEFIDLHHPDKVYRLKKALCGLKQAPREWYDKLSNFLIYQYPRGIFINQAKYAQEILKRHGMTLCDSIGTLMATKPLNADLSETPVDQTKYRNMVGALMYLTSNGPDIVHATCYWSLYKSRPTAKHSKEVKHIFWYLKNTIHMGLWYPKDTGLKLTAFLDSNHVGCLDTRKSTSGGIQFLGGDKQDCTSMSSSEAEYVSLSACCAQVLWMRTHLTNYGFHFDKISMYCDSKAATSISCNLVQHSRTKHIDVRYHFIREHVEKGIVELFFVGTEYQLVDLFTKALPEDRFKYLVRRLGMICLTPAELEVLVNETA</sequence>
<evidence type="ECO:0000313" key="3">
    <source>
        <dbReference type="EMBL" id="GJS80402.1"/>
    </source>
</evidence>
<dbReference type="CDD" id="cd09272">
    <property type="entry name" value="RNase_HI_RT_Ty1"/>
    <property type="match status" value="1"/>
</dbReference>
<dbReference type="InterPro" id="IPR013103">
    <property type="entry name" value="RVT_2"/>
</dbReference>
<dbReference type="InterPro" id="IPR025724">
    <property type="entry name" value="GAG-pre-integrase_dom"/>
</dbReference>
<dbReference type="PANTHER" id="PTHR11439">
    <property type="entry name" value="GAG-POL-RELATED RETROTRANSPOSON"/>
    <property type="match status" value="1"/>
</dbReference>